<dbReference type="GO" id="GO:0006506">
    <property type="term" value="P:GPI anchor biosynthetic process"/>
    <property type="evidence" value="ECO:0007669"/>
    <property type="project" value="InterPro"/>
</dbReference>
<organism evidence="7 8">
    <name type="scientific">Tetrapyrgos nigripes</name>
    <dbReference type="NCBI Taxonomy" id="182062"/>
    <lineage>
        <taxon>Eukaryota</taxon>
        <taxon>Fungi</taxon>
        <taxon>Dikarya</taxon>
        <taxon>Basidiomycota</taxon>
        <taxon>Agaricomycotina</taxon>
        <taxon>Agaricomycetes</taxon>
        <taxon>Agaricomycetidae</taxon>
        <taxon>Agaricales</taxon>
        <taxon>Marasmiineae</taxon>
        <taxon>Marasmiaceae</taxon>
        <taxon>Tetrapyrgos</taxon>
    </lineage>
</organism>
<dbReference type="OrthoDB" id="5977743at2759"/>
<dbReference type="PANTHER" id="PTHR13315:SF4">
    <property type="entry name" value="METALLOPHOSPHOESTERASE, ISOFORM E"/>
    <property type="match status" value="1"/>
</dbReference>
<reference evidence="7 8" key="1">
    <citation type="journal article" date="2020" name="ISME J.">
        <title>Uncovering the hidden diversity of litter-decomposition mechanisms in mushroom-forming fungi.</title>
        <authorList>
            <person name="Floudas D."/>
            <person name="Bentzer J."/>
            <person name="Ahren D."/>
            <person name="Johansson T."/>
            <person name="Persson P."/>
            <person name="Tunlid A."/>
        </authorList>
    </citation>
    <scope>NUCLEOTIDE SEQUENCE [LARGE SCALE GENOMIC DNA]</scope>
    <source>
        <strain evidence="7 8">CBS 291.85</strain>
    </source>
</reference>
<protein>
    <recommendedName>
        <fullName evidence="6">Calcineurin-like phosphoesterase domain-containing protein</fullName>
    </recommendedName>
</protein>
<feature type="domain" description="Calcineurin-like phosphoesterase" evidence="6">
    <location>
        <begin position="64"/>
        <end position="257"/>
    </location>
</feature>
<keyword evidence="3 5" id="KW-1133">Transmembrane helix</keyword>
<feature type="transmembrane region" description="Helical" evidence="5">
    <location>
        <begin position="21"/>
        <end position="44"/>
    </location>
</feature>
<evidence type="ECO:0000259" key="6">
    <source>
        <dbReference type="Pfam" id="PF00149"/>
    </source>
</evidence>
<keyword evidence="2 5" id="KW-0812">Transmembrane</keyword>
<evidence type="ECO:0000256" key="2">
    <source>
        <dbReference type="ARBA" id="ARBA00022692"/>
    </source>
</evidence>
<feature type="transmembrane region" description="Helical" evidence="5">
    <location>
        <begin position="360"/>
        <end position="378"/>
    </location>
</feature>
<comment type="subcellular location">
    <subcellularLocation>
        <location evidence="1">Membrane</location>
        <topology evidence="1">Multi-pass membrane protein</topology>
    </subcellularLocation>
</comment>
<name>A0A8H5GTL6_9AGAR</name>
<dbReference type="InterPro" id="IPR029052">
    <property type="entry name" value="Metallo-depent_PP-like"/>
</dbReference>
<dbReference type="Proteomes" id="UP000559256">
    <property type="component" value="Unassembled WGS sequence"/>
</dbReference>
<keyword evidence="4 5" id="KW-0472">Membrane</keyword>
<dbReference type="PANTHER" id="PTHR13315">
    <property type="entry name" value="METALLO PHOSPHOESTERASE RELATED"/>
    <property type="match status" value="1"/>
</dbReference>
<dbReference type="GO" id="GO:0016787">
    <property type="term" value="F:hydrolase activity"/>
    <property type="evidence" value="ECO:0007669"/>
    <property type="project" value="InterPro"/>
</dbReference>
<dbReference type="InterPro" id="IPR033308">
    <property type="entry name" value="PGAP5/Cdc1/Ted1"/>
</dbReference>
<evidence type="ECO:0000256" key="3">
    <source>
        <dbReference type="ARBA" id="ARBA00022989"/>
    </source>
</evidence>
<dbReference type="GO" id="GO:0005783">
    <property type="term" value="C:endoplasmic reticulum"/>
    <property type="evidence" value="ECO:0007669"/>
    <property type="project" value="TreeGrafter"/>
</dbReference>
<proteinExistence type="predicted"/>
<keyword evidence="8" id="KW-1185">Reference proteome</keyword>
<evidence type="ECO:0000256" key="4">
    <source>
        <dbReference type="ARBA" id="ARBA00023136"/>
    </source>
</evidence>
<dbReference type="SUPFAM" id="SSF56300">
    <property type="entry name" value="Metallo-dependent phosphatases"/>
    <property type="match status" value="1"/>
</dbReference>
<dbReference type="Gene3D" id="3.60.21.10">
    <property type="match status" value="1"/>
</dbReference>
<comment type="caution">
    <text evidence="7">The sequence shown here is derived from an EMBL/GenBank/DDBJ whole genome shotgun (WGS) entry which is preliminary data.</text>
</comment>
<accession>A0A8H5GTL6</accession>
<dbReference type="Pfam" id="PF00149">
    <property type="entry name" value="Metallophos"/>
    <property type="match status" value="1"/>
</dbReference>
<sequence>MPGLTERRKLRVSSWLCSRAVVINIFRIFGVLVLLWGELGIYHWKISSCKWPDSGLSSSSHITHVLLVSDTQVQRPSIFRDEHSWSGILKQLIYDVNLKKSWHATKRLQPKVVFFLGDLLASGRTATSETEYIQYMEKFIHSFPIDSDTLAYYTPGNEDVGMGLARPTVNVRQLFSDRFGPFNQEVKIHNHTFVLLDAPGLVDEDYQRSSVGTGYNELNAVRGGAVDFVKKLVPGQDPVILLSHIPLYRKGSASCGPLREKGNIHKGVGHGYQNMLGKETTQFLLDTIHPTMIFSGDNRDYCALEINTPEVTVPEITIKSFSKIRHIKHPGFQLLSLGDTLHSQKSFATQPCLLPGNGKLYPVSVCLTLLLLLGFNVYRSRQTRRFFIPPMPLTTSRSFSNKLSSPTRSDLDSPIWTGGSAAVRTPNNASSRPIVFRSASRPATPLASSVLPVSTPLYHEEEENDDMYPAQYAQRMGYPDGSQDTWSPDHEDLDHVPDDNWHEKPSFAMNWMQASRWRWTRSLSIGGRRITIRIPSPSWSAFRDLVGLLGDRAGEDATFRRRGLIRSTLIDIASVGWTSLVAWLIFLWWWY</sequence>
<feature type="transmembrane region" description="Helical" evidence="5">
    <location>
        <begin position="569"/>
        <end position="590"/>
    </location>
</feature>
<dbReference type="GO" id="GO:0016020">
    <property type="term" value="C:membrane"/>
    <property type="evidence" value="ECO:0007669"/>
    <property type="project" value="UniProtKB-SubCell"/>
</dbReference>
<evidence type="ECO:0000313" key="7">
    <source>
        <dbReference type="EMBL" id="KAF5370828.1"/>
    </source>
</evidence>
<evidence type="ECO:0000313" key="8">
    <source>
        <dbReference type="Proteomes" id="UP000559256"/>
    </source>
</evidence>
<dbReference type="AlphaFoldDB" id="A0A8H5GTL6"/>
<dbReference type="EMBL" id="JAACJM010000010">
    <property type="protein sequence ID" value="KAF5370828.1"/>
    <property type="molecule type" value="Genomic_DNA"/>
</dbReference>
<evidence type="ECO:0000256" key="1">
    <source>
        <dbReference type="ARBA" id="ARBA00004141"/>
    </source>
</evidence>
<evidence type="ECO:0000256" key="5">
    <source>
        <dbReference type="SAM" id="Phobius"/>
    </source>
</evidence>
<gene>
    <name evidence="7" type="ORF">D9758_001955</name>
</gene>
<dbReference type="InterPro" id="IPR004843">
    <property type="entry name" value="Calcineurin-like_PHP"/>
</dbReference>